<evidence type="ECO:0000259" key="5">
    <source>
        <dbReference type="PROSITE" id="PS51891"/>
    </source>
</evidence>
<dbReference type="SUPFAM" id="SSF51316">
    <property type="entry name" value="Mss4-like"/>
    <property type="match status" value="2"/>
</dbReference>
<keyword evidence="2" id="KW-0479">Metal-binding</keyword>
<proteinExistence type="inferred from homology"/>
<protein>
    <recommendedName>
        <fullName evidence="5">CENP-V/GFA domain-containing protein</fullName>
    </recommendedName>
</protein>
<keyword evidence="7" id="KW-1185">Reference proteome</keyword>
<dbReference type="OrthoDB" id="5422068at2759"/>
<evidence type="ECO:0000256" key="3">
    <source>
        <dbReference type="ARBA" id="ARBA00022833"/>
    </source>
</evidence>
<sequence>MTAIPTSTARITCLCGAISEPGSKLVQQTFPIKEELCHCNPCRQTTGALAPAFANFKVHPTQETLDKCDVYESSTKVRRSVPPDCTLFCKTCGTKVFVAISNDQGQIDHYSALAGCIERNPQQVKEGDQWTKDVIEVMHHAFLSDTNDGGLAGHLLKVDGNTPKFYETDDENAELSISVVEAMIAKSRAVPTPPIDAQLTAECRCGGVDLRILRADFAERDKDIKEHYSYPIDKYVAGLCACRSCRLHFGTSLVPWAYIPVGNLNVASTGRKVVFGHAALEPGSNPGTTLKHSETSKGVIRSWCGSCGASVFFWSAERKGREEVVDISVGIIRAESGVMAREWLEWRDLLSYDHEGTDQALVRQVKQSIEAEAKE</sequence>
<dbReference type="GeneID" id="28732847"/>
<dbReference type="Gene3D" id="3.90.1590.10">
    <property type="entry name" value="glutathione-dependent formaldehyde- activating enzyme (gfa)"/>
    <property type="match status" value="2"/>
</dbReference>
<dbReference type="PROSITE" id="PS51891">
    <property type="entry name" value="CENP_V_GFA"/>
    <property type="match status" value="1"/>
</dbReference>
<dbReference type="InterPro" id="IPR006913">
    <property type="entry name" value="CENP-V/GFA"/>
</dbReference>
<name>A0A0N1H8Q7_9EURO</name>
<dbReference type="STRING" id="1664694.A0A0N1H8Q7"/>
<dbReference type="VEuPathDB" id="FungiDB:AB675_12066"/>
<dbReference type="EMBL" id="LFJN01000019">
    <property type="protein sequence ID" value="KPI38375.1"/>
    <property type="molecule type" value="Genomic_DNA"/>
</dbReference>
<evidence type="ECO:0000313" key="6">
    <source>
        <dbReference type="EMBL" id="KPI38375.1"/>
    </source>
</evidence>
<dbReference type="InterPro" id="IPR011057">
    <property type="entry name" value="Mss4-like_sf"/>
</dbReference>
<evidence type="ECO:0000256" key="1">
    <source>
        <dbReference type="ARBA" id="ARBA00005495"/>
    </source>
</evidence>
<dbReference type="Pfam" id="PF04828">
    <property type="entry name" value="GFA"/>
    <property type="match status" value="1"/>
</dbReference>
<accession>A0A0N1H8Q7</accession>
<feature type="domain" description="CENP-V/GFA" evidence="5">
    <location>
        <begin position="7"/>
        <end position="131"/>
    </location>
</feature>
<dbReference type="GO" id="GO:0046872">
    <property type="term" value="F:metal ion binding"/>
    <property type="evidence" value="ECO:0007669"/>
    <property type="project" value="UniProtKB-KW"/>
</dbReference>
<reference evidence="6 7" key="1">
    <citation type="submission" date="2015-06" db="EMBL/GenBank/DDBJ databases">
        <title>Draft genome of the ant-associated black yeast Phialophora attae CBS 131958.</title>
        <authorList>
            <person name="Moreno L.F."/>
            <person name="Stielow B.J."/>
            <person name="de Hoog S."/>
            <person name="Vicente V.A."/>
            <person name="Weiss V.A."/>
            <person name="de Vries M."/>
            <person name="Cruz L.M."/>
            <person name="Souza E.M."/>
        </authorList>
    </citation>
    <scope>NUCLEOTIDE SEQUENCE [LARGE SCALE GENOMIC DNA]</scope>
    <source>
        <strain evidence="6 7">CBS 131958</strain>
    </source>
</reference>
<dbReference type="AlphaFoldDB" id="A0A0N1H8Q7"/>
<evidence type="ECO:0000256" key="2">
    <source>
        <dbReference type="ARBA" id="ARBA00022723"/>
    </source>
</evidence>
<comment type="caution">
    <text evidence="6">The sequence shown here is derived from an EMBL/GenBank/DDBJ whole genome shotgun (WGS) entry which is preliminary data.</text>
</comment>
<gene>
    <name evidence="6" type="ORF">AB675_12066</name>
</gene>
<keyword evidence="4" id="KW-0456">Lyase</keyword>
<evidence type="ECO:0000256" key="4">
    <source>
        <dbReference type="ARBA" id="ARBA00023239"/>
    </source>
</evidence>
<dbReference type="PANTHER" id="PTHR33337:SF32">
    <property type="entry name" value="DUF636 DOMAIN PROTEIN (AFU_ORTHOLOGUE AFUA_7G04120)"/>
    <property type="match status" value="1"/>
</dbReference>
<dbReference type="GO" id="GO:0016846">
    <property type="term" value="F:carbon-sulfur lyase activity"/>
    <property type="evidence" value="ECO:0007669"/>
    <property type="project" value="InterPro"/>
</dbReference>
<keyword evidence="3" id="KW-0862">Zinc</keyword>
<dbReference type="RefSeq" id="XP_017998338.1">
    <property type="nucleotide sequence ID" value="XM_018140966.1"/>
</dbReference>
<dbReference type="PANTHER" id="PTHR33337">
    <property type="entry name" value="GFA DOMAIN-CONTAINING PROTEIN"/>
    <property type="match status" value="1"/>
</dbReference>
<dbReference type="Proteomes" id="UP000038010">
    <property type="component" value="Unassembled WGS sequence"/>
</dbReference>
<comment type="similarity">
    <text evidence="1">Belongs to the Gfa family.</text>
</comment>
<organism evidence="6 7">
    <name type="scientific">Cyphellophora attinorum</name>
    <dbReference type="NCBI Taxonomy" id="1664694"/>
    <lineage>
        <taxon>Eukaryota</taxon>
        <taxon>Fungi</taxon>
        <taxon>Dikarya</taxon>
        <taxon>Ascomycota</taxon>
        <taxon>Pezizomycotina</taxon>
        <taxon>Eurotiomycetes</taxon>
        <taxon>Chaetothyriomycetidae</taxon>
        <taxon>Chaetothyriales</taxon>
        <taxon>Cyphellophoraceae</taxon>
        <taxon>Cyphellophora</taxon>
    </lineage>
</organism>
<evidence type="ECO:0000313" key="7">
    <source>
        <dbReference type="Proteomes" id="UP000038010"/>
    </source>
</evidence>